<feature type="transmembrane region" description="Helical" evidence="6">
    <location>
        <begin position="462"/>
        <end position="482"/>
    </location>
</feature>
<name>A0AAJ0DID5_9PEZI</name>
<evidence type="ECO:0000256" key="1">
    <source>
        <dbReference type="ARBA" id="ARBA00004141"/>
    </source>
</evidence>
<feature type="transmembrane region" description="Helical" evidence="6">
    <location>
        <begin position="121"/>
        <end position="149"/>
    </location>
</feature>
<dbReference type="Gene3D" id="1.20.1740.10">
    <property type="entry name" value="Amino acid/polyamine transporter I"/>
    <property type="match status" value="1"/>
</dbReference>
<evidence type="ECO:0000256" key="2">
    <source>
        <dbReference type="ARBA" id="ARBA00022448"/>
    </source>
</evidence>
<evidence type="ECO:0000313" key="8">
    <source>
        <dbReference type="Proteomes" id="UP001271007"/>
    </source>
</evidence>
<dbReference type="PANTHER" id="PTHR45649:SF14">
    <property type="entry name" value="GABA PERMEASE"/>
    <property type="match status" value="1"/>
</dbReference>
<evidence type="ECO:0000256" key="5">
    <source>
        <dbReference type="ARBA" id="ARBA00023136"/>
    </source>
</evidence>
<comment type="subcellular location">
    <subcellularLocation>
        <location evidence="1">Membrane</location>
        <topology evidence="1">Multi-pass membrane protein</topology>
    </subcellularLocation>
</comment>
<dbReference type="AlphaFoldDB" id="A0AAJ0DID5"/>
<evidence type="ECO:0000313" key="7">
    <source>
        <dbReference type="EMBL" id="KAK3050772.1"/>
    </source>
</evidence>
<organism evidence="7 8">
    <name type="scientific">Extremus antarcticus</name>
    <dbReference type="NCBI Taxonomy" id="702011"/>
    <lineage>
        <taxon>Eukaryota</taxon>
        <taxon>Fungi</taxon>
        <taxon>Dikarya</taxon>
        <taxon>Ascomycota</taxon>
        <taxon>Pezizomycotina</taxon>
        <taxon>Dothideomycetes</taxon>
        <taxon>Dothideomycetidae</taxon>
        <taxon>Mycosphaerellales</taxon>
        <taxon>Extremaceae</taxon>
        <taxon>Extremus</taxon>
    </lineage>
</organism>
<dbReference type="PANTHER" id="PTHR45649">
    <property type="entry name" value="AMINO-ACID PERMEASE BAT1"/>
    <property type="match status" value="1"/>
</dbReference>
<evidence type="ECO:0000256" key="3">
    <source>
        <dbReference type="ARBA" id="ARBA00022692"/>
    </source>
</evidence>
<dbReference type="Proteomes" id="UP001271007">
    <property type="component" value="Unassembled WGS sequence"/>
</dbReference>
<keyword evidence="2" id="KW-0813">Transport</keyword>
<evidence type="ECO:0000256" key="6">
    <source>
        <dbReference type="SAM" id="Phobius"/>
    </source>
</evidence>
<feature type="transmembrane region" description="Helical" evidence="6">
    <location>
        <begin position="76"/>
        <end position="100"/>
    </location>
</feature>
<dbReference type="Pfam" id="PF13520">
    <property type="entry name" value="AA_permease_2"/>
    <property type="match status" value="1"/>
</dbReference>
<accession>A0AAJ0DID5</accession>
<dbReference type="PIRSF" id="PIRSF006060">
    <property type="entry name" value="AA_transporter"/>
    <property type="match status" value="1"/>
</dbReference>
<feature type="transmembrane region" description="Helical" evidence="6">
    <location>
        <begin position="292"/>
        <end position="315"/>
    </location>
</feature>
<protein>
    <recommendedName>
        <fullName evidence="9">Amino acid transporter</fullName>
    </recommendedName>
</protein>
<feature type="transmembrane region" description="Helical" evidence="6">
    <location>
        <begin position="418"/>
        <end position="441"/>
    </location>
</feature>
<feature type="transmembrane region" description="Helical" evidence="6">
    <location>
        <begin position="169"/>
        <end position="189"/>
    </location>
</feature>
<sequence>MRILEARKATGVLGREKLDNSNVRNDEVNQDGEITSNARSTGQDAFDMRKLGVRQETKLHSFFTTAFVNGGGVSMIYGYIVAFFGALATCASMAEMASMYPISGGQYHWVALLAPRKHAKFLSWLTGWLSTLGWQGGAATGTYLGGLIIQSMVALNNPSYVPARWQGTLILYAVLLLTLFVNTVLVRILPGLEGLILILHVVGFFAIMIPVVYLAPISDNAFVWTEFNNSFSGYQSAGLSWLIGQSASAILFIGYDGACHMAEEVRDAALNVRLHGHVLLDTLLTLIQVPRAMFFTIFINGAMGFATYIFMLYSFGDPEKALTSKYGLPFIEIFYNATQSKAGTTAMISLLVTLYIAATFGFVASASRQAWAFSRDNGLPMSHIWRRVDSRWQIPIYTLALTGVVNALLGLINIGSSVAFNAIVSLVVSAYLSSYFIPIVLMIRKRIKKEPIKLGPWNLGRYGLPINIVAAIYTLVTVVFTFFPPAVPVNAQTMNYSCAVYGGVVMLGLVYYGVWGRKKFVGPSTELDIEI</sequence>
<feature type="transmembrane region" description="Helical" evidence="6">
    <location>
        <begin position="196"/>
        <end position="217"/>
    </location>
</feature>
<evidence type="ECO:0008006" key="9">
    <source>
        <dbReference type="Google" id="ProtNLM"/>
    </source>
</evidence>
<dbReference type="GO" id="GO:0022857">
    <property type="term" value="F:transmembrane transporter activity"/>
    <property type="evidence" value="ECO:0007669"/>
    <property type="project" value="InterPro"/>
</dbReference>
<feature type="transmembrane region" description="Helical" evidence="6">
    <location>
        <begin position="494"/>
        <end position="514"/>
    </location>
</feature>
<dbReference type="EMBL" id="JAWDJX010000030">
    <property type="protein sequence ID" value="KAK3050772.1"/>
    <property type="molecule type" value="Genomic_DNA"/>
</dbReference>
<comment type="caution">
    <text evidence="7">The sequence shown here is derived from an EMBL/GenBank/DDBJ whole genome shotgun (WGS) entry which is preliminary data.</text>
</comment>
<feature type="transmembrane region" description="Helical" evidence="6">
    <location>
        <begin position="394"/>
        <end position="412"/>
    </location>
</feature>
<dbReference type="GO" id="GO:0016020">
    <property type="term" value="C:membrane"/>
    <property type="evidence" value="ECO:0007669"/>
    <property type="project" value="UniProtKB-SubCell"/>
</dbReference>
<keyword evidence="4 6" id="KW-1133">Transmembrane helix</keyword>
<proteinExistence type="predicted"/>
<reference evidence="7" key="1">
    <citation type="submission" date="2023-04" db="EMBL/GenBank/DDBJ databases">
        <title>Black Yeasts Isolated from many extreme environments.</title>
        <authorList>
            <person name="Coleine C."/>
            <person name="Stajich J.E."/>
            <person name="Selbmann L."/>
        </authorList>
    </citation>
    <scope>NUCLEOTIDE SEQUENCE</scope>
    <source>
        <strain evidence="7">CCFEE 5312</strain>
    </source>
</reference>
<evidence type="ECO:0000256" key="4">
    <source>
        <dbReference type="ARBA" id="ARBA00022989"/>
    </source>
</evidence>
<feature type="transmembrane region" description="Helical" evidence="6">
    <location>
        <begin position="346"/>
        <end position="366"/>
    </location>
</feature>
<keyword evidence="8" id="KW-1185">Reference proteome</keyword>
<keyword evidence="3 6" id="KW-0812">Transmembrane</keyword>
<keyword evidence="5 6" id="KW-0472">Membrane</keyword>
<dbReference type="InterPro" id="IPR002293">
    <property type="entry name" value="AA/rel_permease1"/>
</dbReference>
<gene>
    <name evidence="7" type="ORF">LTR09_008138</name>
</gene>